<dbReference type="EMBL" id="AZEZ01000018">
    <property type="protein sequence ID" value="KRL45233.1"/>
    <property type="molecule type" value="Genomic_DNA"/>
</dbReference>
<feature type="transmembrane region" description="Helical" evidence="1">
    <location>
        <begin position="244"/>
        <end position="266"/>
    </location>
</feature>
<dbReference type="PATRIC" id="fig|1423770.3.peg.697"/>
<keyword evidence="3" id="KW-1185">Reference proteome</keyword>
<feature type="transmembrane region" description="Helical" evidence="1">
    <location>
        <begin position="435"/>
        <end position="455"/>
    </location>
</feature>
<keyword evidence="1" id="KW-0472">Membrane</keyword>
<accession>A0A0R1QL89</accession>
<dbReference type="STRING" id="1423770.FD29_GL000681"/>
<feature type="transmembrane region" description="Helical" evidence="1">
    <location>
        <begin position="493"/>
        <end position="510"/>
    </location>
</feature>
<feature type="transmembrane region" description="Helical" evidence="1">
    <location>
        <begin position="407"/>
        <end position="429"/>
    </location>
</feature>
<reference evidence="2 3" key="1">
    <citation type="journal article" date="2015" name="Genome Announc.">
        <title>Expanding the biotechnology potential of lactobacilli through comparative genomics of 213 strains and associated genera.</title>
        <authorList>
            <person name="Sun Z."/>
            <person name="Harris H.M."/>
            <person name="McCann A."/>
            <person name="Guo C."/>
            <person name="Argimon S."/>
            <person name="Zhang W."/>
            <person name="Yang X."/>
            <person name="Jeffery I.B."/>
            <person name="Cooney J.C."/>
            <person name="Kagawa T.F."/>
            <person name="Liu W."/>
            <person name="Song Y."/>
            <person name="Salvetti E."/>
            <person name="Wrobel A."/>
            <person name="Rasinkangas P."/>
            <person name="Parkhill J."/>
            <person name="Rea M.C."/>
            <person name="O'Sullivan O."/>
            <person name="Ritari J."/>
            <person name="Douillard F.P."/>
            <person name="Paul Ross R."/>
            <person name="Yang R."/>
            <person name="Briner A.E."/>
            <person name="Felis G.E."/>
            <person name="de Vos W.M."/>
            <person name="Barrangou R."/>
            <person name="Klaenhammer T.R."/>
            <person name="Caufield P.W."/>
            <person name="Cui Y."/>
            <person name="Zhang H."/>
            <person name="O'Toole P.W."/>
        </authorList>
    </citation>
    <scope>NUCLEOTIDE SEQUENCE [LARGE SCALE GENOMIC DNA]</scope>
    <source>
        <strain evidence="2 3">DSM 14500</strain>
    </source>
</reference>
<proteinExistence type="predicted"/>
<evidence type="ECO:0000313" key="3">
    <source>
        <dbReference type="Proteomes" id="UP000050872"/>
    </source>
</evidence>
<feature type="transmembrane region" description="Helical" evidence="1">
    <location>
        <begin position="206"/>
        <end position="223"/>
    </location>
</feature>
<feature type="transmembrane region" description="Helical" evidence="1">
    <location>
        <begin position="69"/>
        <end position="92"/>
    </location>
</feature>
<dbReference type="OrthoDB" id="2240371at2"/>
<protein>
    <submittedName>
        <fullName evidence="2">Integral membrane protein</fullName>
    </submittedName>
</protein>
<feature type="transmembrane region" description="Helical" evidence="1">
    <location>
        <begin position="662"/>
        <end position="679"/>
    </location>
</feature>
<dbReference type="RefSeq" id="WP_057887445.1">
    <property type="nucleotide sequence ID" value="NZ_AZEZ01000018.1"/>
</dbReference>
<feature type="transmembrane region" description="Helical" evidence="1">
    <location>
        <begin position="278"/>
        <end position="297"/>
    </location>
</feature>
<keyword evidence="1" id="KW-0812">Transmembrane</keyword>
<evidence type="ECO:0000313" key="2">
    <source>
        <dbReference type="EMBL" id="KRL45233.1"/>
    </source>
</evidence>
<comment type="caution">
    <text evidence="2">The sequence shown here is derived from an EMBL/GenBank/DDBJ whole genome shotgun (WGS) entry which is preliminary data.</text>
</comment>
<gene>
    <name evidence="2" type="ORF">FD29_GL000681</name>
</gene>
<dbReference type="Proteomes" id="UP000050872">
    <property type="component" value="Unassembled WGS sequence"/>
</dbReference>
<evidence type="ECO:0000256" key="1">
    <source>
        <dbReference type="SAM" id="Phobius"/>
    </source>
</evidence>
<sequence length="691" mass="78072">MTRKLLIGFNWLAAGVLSVVLLLAALMPTDFFNKEDWAKPVILIVTALGFLLILNAIKKACQNISARTYRYWLYGIAGLILIAQVWVAVHFIDATRADVYFVRNQAIALAQGSHRWAYYFKVYPNNVNSALLESVFIKLLLGMGIKAPWMILNLLRFAWIDTGLLSGLVLLKHWQHWRPSGLLLMLTWLLSIPVYSYGVFPYNDALVMPLALNVAALGWLFVNKRGWQRWLAGAGTWLLLAMGYVMKSNLVVLIIAVLLTVGLMVVRDKTRWRLAVEWLVGSVVTLGLITMLMTTAAKHNGYVKNPELATPVTSWIAMSLNPDTQGQYHGADFYPIRNTKTQAAKKKMAAESIKSRVEQMGPLGLVDHFYQKLGVFYSHGDFDAINLIAQWLKAPSRYILHQRHYKFWALLLTQSWYLALLTGSIWQLFTQRKHLISTAMLSLVLLGLTAFHVLIWEVEPRYALPLLPIIMLLGCEGWSTMPALALNFKRRLAISWVLMLGTLVGMLNLMQMSKKVTVNQISIAMQGNGAYFTPNTLGVKTRDHFVVQLHGEQSNQLVLHTKSKNRVTIVVKHQGSVLKRVTGQAEKVQQINYRAVHAKQLNVTIINHGKTPALYGSGLLHFSNDTGAITKRPQMTMQWNVNRVFKPKNPTQKIKLTPNKSIAAMTGLFLVLVLVSIWYRPADELNQRKRV</sequence>
<feature type="transmembrane region" description="Helical" evidence="1">
    <location>
        <begin position="149"/>
        <end position="170"/>
    </location>
</feature>
<feature type="transmembrane region" description="Helical" evidence="1">
    <location>
        <begin position="7"/>
        <end position="25"/>
    </location>
</feature>
<dbReference type="AlphaFoldDB" id="A0A0R1QL89"/>
<feature type="transmembrane region" description="Helical" evidence="1">
    <location>
        <begin position="182"/>
        <end position="200"/>
    </location>
</feature>
<keyword evidence="1" id="KW-1133">Transmembrane helix</keyword>
<name>A0A0R1QL89_9LACO</name>
<feature type="transmembrane region" description="Helical" evidence="1">
    <location>
        <begin position="37"/>
        <end position="57"/>
    </location>
</feature>
<feature type="transmembrane region" description="Helical" evidence="1">
    <location>
        <begin position="462"/>
        <end position="481"/>
    </location>
</feature>
<organism evidence="2 3">
    <name type="scientific">Companilactobacillus mindensis DSM 14500</name>
    <dbReference type="NCBI Taxonomy" id="1423770"/>
    <lineage>
        <taxon>Bacteria</taxon>
        <taxon>Bacillati</taxon>
        <taxon>Bacillota</taxon>
        <taxon>Bacilli</taxon>
        <taxon>Lactobacillales</taxon>
        <taxon>Lactobacillaceae</taxon>
        <taxon>Companilactobacillus</taxon>
    </lineage>
</organism>